<dbReference type="Pfam" id="PF13591">
    <property type="entry name" value="MerR_2"/>
    <property type="match status" value="1"/>
</dbReference>
<organism evidence="1 2">
    <name type="scientific">Mucilaginibacter aquatilis</name>
    <dbReference type="NCBI Taxonomy" id="1517760"/>
    <lineage>
        <taxon>Bacteria</taxon>
        <taxon>Pseudomonadati</taxon>
        <taxon>Bacteroidota</taxon>
        <taxon>Sphingobacteriia</taxon>
        <taxon>Sphingobacteriales</taxon>
        <taxon>Sphingobacteriaceae</taxon>
        <taxon>Mucilaginibacter</taxon>
    </lineage>
</organism>
<evidence type="ECO:0000313" key="1">
    <source>
        <dbReference type="EMBL" id="MVN90242.1"/>
    </source>
</evidence>
<gene>
    <name evidence="1" type="ORF">GO816_03805</name>
</gene>
<dbReference type="OrthoDB" id="1494789at2"/>
<sequence length="131" mass="15224">MATLAICTLLTMYSCLPTSPLSKLNYLSNWLIVNNMTTEQLTPVNDFCTYHRIEYTVITTFHDAGLLELNTIDQVSYIPVYELPRLERMIRLHTDLGINTEGVEAITHLLERIDIMQQEMQLLKNRLKSYE</sequence>
<accession>A0A6I4I5C5</accession>
<dbReference type="EMBL" id="WQLA01000001">
    <property type="protein sequence ID" value="MVN90242.1"/>
    <property type="molecule type" value="Genomic_DNA"/>
</dbReference>
<keyword evidence="2" id="KW-1185">Reference proteome</keyword>
<dbReference type="AlphaFoldDB" id="A0A6I4I5C5"/>
<reference evidence="1 2" key="1">
    <citation type="submission" date="2019-12" db="EMBL/GenBank/DDBJ databases">
        <title>Mucilaginibacter sp. HME9299 genome sequencing and assembly.</title>
        <authorList>
            <person name="Kang H."/>
            <person name="Kim H."/>
            <person name="Joh K."/>
        </authorList>
    </citation>
    <scope>NUCLEOTIDE SEQUENCE [LARGE SCALE GENOMIC DNA]</scope>
    <source>
        <strain evidence="1 2">HME9299</strain>
    </source>
</reference>
<protein>
    <submittedName>
        <fullName evidence="1">MerR family transcriptional regulator</fullName>
    </submittedName>
</protein>
<proteinExistence type="predicted"/>
<evidence type="ECO:0000313" key="2">
    <source>
        <dbReference type="Proteomes" id="UP000434850"/>
    </source>
</evidence>
<name>A0A6I4I5C5_9SPHI</name>
<comment type="caution">
    <text evidence="1">The sequence shown here is derived from an EMBL/GenBank/DDBJ whole genome shotgun (WGS) entry which is preliminary data.</text>
</comment>
<dbReference type="Proteomes" id="UP000434850">
    <property type="component" value="Unassembled WGS sequence"/>
</dbReference>
<dbReference type="Gene3D" id="1.10.1660.10">
    <property type="match status" value="1"/>
</dbReference>